<evidence type="ECO:0000259" key="12">
    <source>
        <dbReference type="Pfam" id="PF08264"/>
    </source>
</evidence>
<dbReference type="Gene3D" id="3.40.50.620">
    <property type="entry name" value="HUPs"/>
    <property type="match status" value="2"/>
</dbReference>
<dbReference type="EMBL" id="LNYN01000020">
    <property type="protein sequence ID" value="KTD34164.1"/>
    <property type="molecule type" value="Genomic_DNA"/>
</dbReference>
<dbReference type="InterPro" id="IPR014729">
    <property type="entry name" value="Rossmann-like_a/b/a_fold"/>
</dbReference>
<keyword evidence="6 9" id="KW-0648">Protein biosynthesis</keyword>
<dbReference type="EC" id="6.1.1.4" evidence="9"/>
<dbReference type="EMBL" id="UGOG01000001">
    <property type="protein sequence ID" value="STX62960.1"/>
    <property type="molecule type" value="Genomic_DNA"/>
</dbReference>
<feature type="short sequence motif" description="'KMSKS' region" evidence="9">
    <location>
        <begin position="576"/>
        <end position="580"/>
    </location>
</feature>
<feature type="binding site" evidence="9">
    <location>
        <position position="579"/>
    </location>
    <ligand>
        <name>ATP</name>
        <dbReference type="ChEBI" id="CHEBI:30616"/>
    </ligand>
</feature>
<comment type="subcellular location">
    <subcellularLocation>
        <location evidence="9">Cytoplasm</location>
    </subcellularLocation>
</comment>
<dbReference type="InterPro" id="IPR002302">
    <property type="entry name" value="Leu-tRNA-ligase"/>
</dbReference>
<dbReference type="Gene3D" id="3.10.20.590">
    <property type="match status" value="1"/>
</dbReference>
<dbReference type="PANTHER" id="PTHR43740">
    <property type="entry name" value="LEUCYL-TRNA SYNTHETASE"/>
    <property type="match status" value="1"/>
</dbReference>
<evidence type="ECO:0000259" key="14">
    <source>
        <dbReference type="Pfam" id="PF13603"/>
    </source>
</evidence>
<reference evidence="16 18" key="2">
    <citation type="submission" date="2018-06" db="EMBL/GenBank/DDBJ databases">
        <authorList>
            <consortium name="Pathogen Informatics"/>
            <person name="Doyle S."/>
        </authorList>
    </citation>
    <scope>NUCLEOTIDE SEQUENCE [LARGE SCALE GENOMIC DNA]</scope>
    <source>
        <strain evidence="16 18">NCTC12239</strain>
    </source>
</reference>
<dbReference type="Pfam" id="PF08264">
    <property type="entry name" value="Anticodon_1"/>
    <property type="match status" value="1"/>
</dbReference>
<proteinExistence type="inferred from homology"/>
<dbReference type="CDD" id="cd00812">
    <property type="entry name" value="LeuRS_core"/>
    <property type="match status" value="1"/>
</dbReference>
<comment type="similarity">
    <text evidence="1 9 10">Belongs to the class-I aminoacyl-tRNA synthetase family.</text>
</comment>
<feature type="domain" description="Methionyl/Valyl/Leucyl/Isoleucyl-tRNA synthetase anticodon-binding" evidence="12">
    <location>
        <begin position="669"/>
        <end position="787"/>
    </location>
</feature>
<dbReference type="RefSeq" id="WP_028384461.1">
    <property type="nucleotide sequence ID" value="NZ_CAAAJG010000001.1"/>
</dbReference>
<evidence type="ECO:0000256" key="6">
    <source>
        <dbReference type="ARBA" id="ARBA00022917"/>
    </source>
</evidence>
<dbReference type="FunFam" id="3.40.50.620:FF:000395">
    <property type="entry name" value="Leucine--tRNA ligase"/>
    <property type="match status" value="1"/>
</dbReference>
<dbReference type="Proteomes" id="UP000054985">
    <property type="component" value="Unassembled WGS sequence"/>
</dbReference>
<dbReference type="InterPro" id="IPR015413">
    <property type="entry name" value="Methionyl/Leucyl_tRNA_Synth"/>
</dbReference>
<organism evidence="16 18">
    <name type="scientific">Legionella moravica</name>
    <dbReference type="NCBI Taxonomy" id="39962"/>
    <lineage>
        <taxon>Bacteria</taxon>
        <taxon>Pseudomonadati</taxon>
        <taxon>Pseudomonadota</taxon>
        <taxon>Gammaproteobacteria</taxon>
        <taxon>Legionellales</taxon>
        <taxon>Legionellaceae</taxon>
        <taxon>Legionella</taxon>
    </lineage>
</organism>
<feature type="domain" description="Aminoacyl-tRNA synthetase class Ia" evidence="11">
    <location>
        <begin position="416"/>
        <end position="615"/>
    </location>
</feature>
<dbReference type="NCBIfam" id="TIGR00396">
    <property type="entry name" value="leuS_bact"/>
    <property type="match status" value="1"/>
</dbReference>
<dbReference type="PRINTS" id="PR00985">
    <property type="entry name" value="TRNASYNTHLEU"/>
</dbReference>
<keyword evidence="17" id="KW-1185">Reference proteome</keyword>
<evidence type="ECO:0000256" key="9">
    <source>
        <dbReference type="HAMAP-Rule" id="MF_00049"/>
    </source>
</evidence>
<name>A0A378JY36_9GAMM</name>
<dbReference type="SUPFAM" id="SSF50677">
    <property type="entry name" value="ValRS/IleRS/LeuRS editing domain"/>
    <property type="match status" value="1"/>
</dbReference>
<dbReference type="Gene3D" id="1.10.730.10">
    <property type="entry name" value="Isoleucyl-tRNA Synthetase, Domain 1"/>
    <property type="match status" value="2"/>
</dbReference>
<dbReference type="SUPFAM" id="SSF52374">
    <property type="entry name" value="Nucleotidylyl transferase"/>
    <property type="match status" value="1"/>
</dbReference>
<gene>
    <name evidence="9 16" type="primary">leuS</name>
    <name evidence="15" type="ORF">Lmor_1561</name>
    <name evidence="16" type="ORF">NCTC12239_01899</name>
</gene>
<dbReference type="PROSITE" id="PS00178">
    <property type="entry name" value="AA_TRNA_LIGASE_I"/>
    <property type="match status" value="1"/>
</dbReference>
<feature type="domain" description="Leucyl-tRNA synthetase editing" evidence="14">
    <location>
        <begin position="221"/>
        <end position="403"/>
    </location>
</feature>
<evidence type="ECO:0000256" key="2">
    <source>
        <dbReference type="ARBA" id="ARBA00022490"/>
    </source>
</evidence>
<dbReference type="AlphaFoldDB" id="A0A378JY36"/>
<evidence type="ECO:0000256" key="4">
    <source>
        <dbReference type="ARBA" id="ARBA00022741"/>
    </source>
</evidence>
<dbReference type="GO" id="GO:0005829">
    <property type="term" value="C:cytosol"/>
    <property type="evidence" value="ECO:0007669"/>
    <property type="project" value="TreeGrafter"/>
</dbReference>
<evidence type="ECO:0000313" key="16">
    <source>
        <dbReference type="EMBL" id="STX62960.1"/>
    </source>
</evidence>
<dbReference type="InterPro" id="IPR002300">
    <property type="entry name" value="aa-tRNA-synth_Ia"/>
</dbReference>
<dbReference type="InterPro" id="IPR025709">
    <property type="entry name" value="Leu_tRNA-synth_edit"/>
</dbReference>
<dbReference type="InterPro" id="IPR013155">
    <property type="entry name" value="M/V/L/I-tRNA-synth_anticd-bd"/>
</dbReference>
<reference evidence="15 17" key="1">
    <citation type="submission" date="2015-11" db="EMBL/GenBank/DDBJ databases">
        <title>Genomic analysis of 38 Legionella species identifies large and diverse effector repertoires.</title>
        <authorList>
            <person name="Burstein D."/>
            <person name="Amaro F."/>
            <person name="Zusman T."/>
            <person name="Lifshitz Z."/>
            <person name="Cohen O."/>
            <person name="Gilbert J.A."/>
            <person name="Pupko T."/>
            <person name="Shuman H.A."/>
            <person name="Segal G."/>
        </authorList>
    </citation>
    <scope>NUCLEOTIDE SEQUENCE [LARGE SCALE GENOMIC DNA]</scope>
    <source>
        <strain evidence="15 17">ATCC 43877</strain>
    </source>
</reference>
<dbReference type="InterPro" id="IPR009080">
    <property type="entry name" value="tRNAsynth_Ia_anticodon-bd"/>
</dbReference>
<keyword evidence="5 9" id="KW-0067">ATP-binding</keyword>
<evidence type="ECO:0000259" key="13">
    <source>
        <dbReference type="Pfam" id="PF09334"/>
    </source>
</evidence>
<evidence type="ECO:0000259" key="11">
    <source>
        <dbReference type="Pfam" id="PF00133"/>
    </source>
</evidence>
<dbReference type="CDD" id="cd07958">
    <property type="entry name" value="Anticodon_Ia_Leu_BEm"/>
    <property type="match status" value="1"/>
</dbReference>
<keyword evidence="3 9" id="KW-0436">Ligase</keyword>
<evidence type="ECO:0000256" key="5">
    <source>
        <dbReference type="ARBA" id="ARBA00022840"/>
    </source>
</evidence>
<dbReference type="Pfam" id="PF13603">
    <property type="entry name" value="tRNA-synt_1_2"/>
    <property type="match status" value="1"/>
</dbReference>
<feature type="domain" description="Methionyl/Leucyl tRNA synthetase" evidence="13">
    <location>
        <begin position="39"/>
        <end position="171"/>
    </location>
</feature>
<dbReference type="PANTHER" id="PTHR43740:SF2">
    <property type="entry name" value="LEUCINE--TRNA LIGASE, MITOCHONDRIAL"/>
    <property type="match status" value="1"/>
</dbReference>
<evidence type="ECO:0000313" key="17">
    <source>
        <dbReference type="Proteomes" id="UP000054985"/>
    </source>
</evidence>
<dbReference type="GO" id="GO:0005524">
    <property type="term" value="F:ATP binding"/>
    <property type="evidence" value="ECO:0007669"/>
    <property type="project" value="UniProtKB-UniRule"/>
</dbReference>
<dbReference type="Pfam" id="PF09334">
    <property type="entry name" value="tRNA-synt_1g"/>
    <property type="match status" value="1"/>
</dbReference>
<dbReference type="FunFam" id="3.40.50.620:FF:000056">
    <property type="entry name" value="Leucine--tRNA ligase"/>
    <property type="match status" value="1"/>
</dbReference>
<dbReference type="FunFam" id="1.10.730.10:FF:000003">
    <property type="entry name" value="Leucine--tRNA ligase"/>
    <property type="match status" value="1"/>
</dbReference>
<keyword evidence="7 9" id="KW-0030">Aminoacyl-tRNA synthetase</keyword>
<evidence type="ECO:0000256" key="1">
    <source>
        <dbReference type="ARBA" id="ARBA00005594"/>
    </source>
</evidence>
<dbReference type="SUPFAM" id="SSF47323">
    <property type="entry name" value="Anticodon-binding domain of a subclass of class I aminoacyl-tRNA synthetases"/>
    <property type="match status" value="1"/>
</dbReference>
<evidence type="ECO:0000313" key="15">
    <source>
        <dbReference type="EMBL" id="KTD34164.1"/>
    </source>
</evidence>
<evidence type="ECO:0000256" key="7">
    <source>
        <dbReference type="ARBA" id="ARBA00023146"/>
    </source>
</evidence>
<dbReference type="InterPro" id="IPR009008">
    <property type="entry name" value="Val/Leu/Ile-tRNA-synth_edit"/>
</dbReference>
<accession>A0A378JY36</accession>
<dbReference type="OrthoDB" id="9810365at2"/>
<evidence type="ECO:0000256" key="10">
    <source>
        <dbReference type="RuleBase" id="RU363035"/>
    </source>
</evidence>
<comment type="catalytic activity">
    <reaction evidence="8 9">
        <text>tRNA(Leu) + L-leucine + ATP = L-leucyl-tRNA(Leu) + AMP + diphosphate</text>
        <dbReference type="Rhea" id="RHEA:11688"/>
        <dbReference type="Rhea" id="RHEA-COMP:9613"/>
        <dbReference type="Rhea" id="RHEA-COMP:9622"/>
        <dbReference type="ChEBI" id="CHEBI:30616"/>
        <dbReference type="ChEBI" id="CHEBI:33019"/>
        <dbReference type="ChEBI" id="CHEBI:57427"/>
        <dbReference type="ChEBI" id="CHEBI:78442"/>
        <dbReference type="ChEBI" id="CHEBI:78494"/>
        <dbReference type="ChEBI" id="CHEBI:456215"/>
        <dbReference type="EC" id="6.1.1.4"/>
    </reaction>
</comment>
<evidence type="ECO:0000256" key="3">
    <source>
        <dbReference type="ARBA" id="ARBA00022598"/>
    </source>
</evidence>
<dbReference type="InterPro" id="IPR001412">
    <property type="entry name" value="aa-tRNA-synth_I_CS"/>
</dbReference>
<dbReference type="GO" id="GO:0004823">
    <property type="term" value="F:leucine-tRNA ligase activity"/>
    <property type="evidence" value="ECO:0007669"/>
    <property type="project" value="UniProtKB-UniRule"/>
</dbReference>
<protein>
    <recommendedName>
        <fullName evidence="9">Leucine--tRNA ligase</fullName>
        <ecNumber evidence="9">6.1.1.4</ecNumber>
    </recommendedName>
    <alternativeName>
        <fullName evidence="9">Leucyl-tRNA synthetase</fullName>
        <shortName evidence="9">LeuRS</shortName>
    </alternativeName>
</protein>
<dbReference type="Pfam" id="PF00133">
    <property type="entry name" value="tRNA-synt_1"/>
    <property type="match status" value="1"/>
</dbReference>
<evidence type="ECO:0000313" key="18">
    <source>
        <dbReference type="Proteomes" id="UP000254040"/>
    </source>
</evidence>
<dbReference type="FunFam" id="3.90.740.10:FF:000012">
    <property type="entry name" value="Leucine--tRNA ligase"/>
    <property type="match status" value="1"/>
</dbReference>
<feature type="short sequence motif" description="'HIGH' region" evidence="9">
    <location>
        <begin position="42"/>
        <end position="52"/>
    </location>
</feature>
<dbReference type="Proteomes" id="UP000254040">
    <property type="component" value="Unassembled WGS sequence"/>
</dbReference>
<evidence type="ECO:0000256" key="8">
    <source>
        <dbReference type="ARBA" id="ARBA00047469"/>
    </source>
</evidence>
<dbReference type="HAMAP" id="MF_00049_B">
    <property type="entry name" value="Leu_tRNA_synth_B"/>
    <property type="match status" value="1"/>
</dbReference>
<sequence length="824" mass="93763">MDNTYKPQEVEEQAQQYWHKKQSFNVTEDLNKEKFYCLSMFPYPSGTLHMGHVRNYTLGDVIARYQRALGKNVLQPIGWDAFGLPAENAAIKNGIPPAVWTKKNIAAMKEQFLRLGNAYDWKRELTTCDPEYYRWEQWFFIRLFEKGLVYKKNAVVNWDPVDQTVLANEQVVDGRGWRSGALVERKEISQWFIKITSYADELLNSLDTLDEWPAQVKQMQRNWIGKSIGTEIYFNVNNYPKRLKIYTTRPDTLMGATYLAVATDHPLAKEAATHNEEVKAFLDSCQGTKMAEAELATMEKRGIDTGMTAVHPITGKDIPVWVANFVLMQYGSGAVMAVPAHDQRDWEFAHKYQLPIIEVIKPDHDKQHDLSQSAYTGEGTLINSGQFDGLHSSQAVESITQFLETHESGKATINYRLRDWGVSRQRYWGTPIPMILCEQCGVVPVPEEELPVTLPENVEFTGAGSPLAQCPEFVNVSCPKCGQDAIRETDTFDTFVESSWYYARFACKGQESAMLDDRAKYWTPVDQYIGGIEHAVMHLLYARFFHKLMRDEGLVNSDEPFKALLTQGMVLKDGHKMSKSIGNVVDPNHLIDTYGADTARLFVMFAAPPEQSLEWSDAAVEGAHRFLKRVWAFAHQHINLFIDINDIILSGNGIIDWQHTENRLKKSRHVVHQILAQANNDYERNQFNTVVSGCMKLFNEISSYTIETEDDKMFIHSSMSILLKLLAPITPHICHHIWQQLGFEKAIIDAPWPKVDKSALKTEEVDYVVQVNGKLRAQFTASAEATEDELIEAAKLHAKSFLENLSIKKAIVVSHRQLINLVAG</sequence>
<dbReference type="GO" id="GO:0002161">
    <property type="term" value="F:aminoacyl-tRNA deacylase activity"/>
    <property type="evidence" value="ECO:0007669"/>
    <property type="project" value="InterPro"/>
</dbReference>
<dbReference type="GO" id="GO:0006429">
    <property type="term" value="P:leucyl-tRNA aminoacylation"/>
    <property type="evidence" value="ECO:0007669"/>
    <property type="project" value="UniProtKB-UniRule"/>
</dbReference>
<keyword evidence="4 9" id="KW-0547">Nucleotide-binding</keyword>
<dbReference type="STRING" id="39962.Lmor_1561"/>
<keyword evidence="2 9" id="KW-0963">Cytoplasm</keyword>